<accession>A0A0U5L6B6</accession>
<dbReference type="EMBL" id="LN907827">
    <property type="protein sequence ID" value="CUU24704.1"/>
    <property type="molecule type" value="Genomic_DNA"/>
</dbReference>
<protein>
    <submittedName>
        <fullName evidence="1">Putative membrane protein</fullName>
    </submittedName>
</protein>
<dbReference type="Proteomes" id="UP000059419">
    <property type="component" value="Chromosome 1"/>
</dbReference>
<gene>
    <name evidence="1" type="ORF">EM595_2471</name>
</gene>
<organism evidence="1 2">
    <name type="scientific">Duffyella gerundensis</name>
    <dbReference type="NCBI Taxonomy" id="1619313"/>
    <lineage>
        <taxon>Bacteria</taxon>
        <taxon>Pseudomonadati</taxon>
        <taxon>Pseudomonadota</taxon>
        <taxon>Gammaproteobacteria</taxon>
        <taxon>Enterobacterales</taxon>
        <taxon>Erwiniaceae</taxon>
        <taxon>Duffyella</taxon>
    </lineage>
</organism>
<name>A0A0U5L6B6_9GAMM</name>
<dbReference type="KEGG" id="ege:EM595_2471"/>
<dbReference type="STRING" id="1619313.EM595_2471"/>
<proteinExistence type="predicted"/>
<sequence length="37" mass="4446">MIYYALLLLSLAAMFYATWRMKKQTSKKSLTAYRARR</sequence>
<evidence type="ECO:0000313" key="2">
    <source>
        <dbReference type="Proteomes" id="UP000059419"/>
    </source>
</evidence>
<reference evidence="2" key="1">
    <citation type="submission" date="2015-11" db="EMBL/GenBank/DDBJ databases">
        <authorList>
            <person name="Blom J."/>
        </authorList>
    </citation>
    <scope>NUCLEOTIDE SEQUENCE [LARGE SCALE GENOMIC DNA]</scope>
</reference>
<dbReference type="AlphaFoldDB" id="A0A0U5L6B6"/>
<dbReference type="PATRIC" id="fig|1619313.3.peg.2568"/>
<keyword evidence="2" id="KW-1185">Reference proteome</keyword>
<evidence type="ECO:0000313" key="1">
    <source>
        <dbReference type="EMBL" id="CUU24704.1"/>
    </source>
</evidence>